<dbReference type="AlphaFoldDB" id="Q6BIZ1"/>
<protein>
    <submittedName>
        <fullName evidence="1">DEHA2G06512p</fullName>
    </submittedName>
</protein>
<gene>
    <name evidence="1" type="ordered locus">DEHA2G06512g</name>
</gene>
<dbReference type="HOGENOM" id="CLU_2979060_0_0_1"/>
<accession>Q6BIZ1</accession>
<proteinExistence type="predicted"/>
<dbReference type="VEuPathDB" id="FungiDB:DEHA2G06512g"/>
<evidence type="ECO:0000313" key="2">
    <source>
        <dbReference type="Proteomes" id="UP000000599"/>
    </source>
</evidence>
<dbReference type="RefSeq" id="XP_461830.1">
    <property type="nucleotide sequence ID" value="XM_461830.1"/>
</dbReference>
<dbReference type="KEGG" id="dha:DEHA2G06512g"/>
<dbReference type="EMBL" id="CR382139">
    <property type="protein sequence ID" value="CAG90291.1"/>
    <property type="molecule type" value="Genomic_DNA"/>
</dbReference>
<keyword evidence="2" id="KW-1185">Reference proteome</keyword>
<name>Q6BIZ1_DEBHA</name>
<dbReference type="GeneID" id="2904709"/>
<evidence type="ECO:0000313" key="1">
    <source>
        <dbReference type="EMBL" id="CAG90291.1"/>
    </source>
</evidence>
<dbReference type="InParanoid" id="Q6BIZ1"/>
<reference evidence="1 2" key="1">
    <citation type="journal article" date="2004" name="Nature">
        <title>Genome evolution in yeasts.</title>
        <authorList>
            <consortium name="Genolevures"/>
            <person name="Dujon B."/>
            <person name="Sherman D."/>
            <person name="Fischer G."/>
            <person name="Durrens P."/>
            <person name="Casaregola S."/>
            <person name="Lafontaine I."/>
            <person name="de Montigny J."/>
            <person name="Marck C."/>
            <person name="Neuveglise C."/>
            <person name="Talla E."/>
            <person name="Goffard N."/>
            <person name="Frangeul L."/>
            <person name="Aigle M."/>
            <person name="Anthouard V."/>
            <person name="Babour A."/>
            <person name="Barbe V."/>
            <person name="Barnay S."/>
            <person name="Blanchin S."/>
            <person name="Beckerich J.M."/>
            <person name="Beyne E."/>
            <person name="Bleykasten C."/>
            <person name="Boisrame A."/>
            <person name="Boyer J."/>
            <person name="Cattolico L."/>
            <person name="Confanioleri F."/>
            <person name="de Daruvar A."/>
            <person name="Despons L."/>
            <person name="Fabre E."/>
            <person name="Fairhead C."/>
            <person name="Ferry-Dumazet H."/>
            <person name="Groppi A."/>
            <person name="Hantraye F."/>
            <person name="Hennequin C."/>
            <person name="Jauniaux N."/>
            <person name="Joyet P."/>
            <person name="Kachouri R."/>
            <person name="Kerrest A."/>
            <person name="Koszul R."/>
            <person name="Lemaire M."/>
            <person name="Lesur I."/>
            <person name="Ma L."/>
            <person name="Muller H."/>
            <person name="Nicaud J.M."/>
            <person name="Nikolski M."/>
            <person name="Oztas S."/>
            <person name="Ozier-Kalogeropoulos O."/>
            <person name="Pellenz S."/>
            <person name="Potier S."/>
            <person name="Richard G.F."/>
            <person name="Straub M.L."/>
            <person name="Suleau A."/>
            <person name="Swennene D."/>
            <person name="Tekaia F."/>
            <person name="Wesolowski-Louvel M."/>
            <person name="Westhof E."/>
            <person name="Wirth B."/>
            <person name="Zeniou-Meyer M."/>
            <person name="Zivanovic I."/>
            <person name="Bolotin-Fukuhara M."/>
            <person name="Thierry A."/>
            <person name="Bouchier C."/>
            <person name="Caudron B."/>
            <person name="Scarpelli C."/>
            <person name="Gaillardin C."/>
            <person name="Weissenbach J."/>
            <person name="Wincker P."/>
            <person name="Souciet J.L."/>
        </authorList>
    </citation>
    <scope>NUCLEOTIDE SEQUENCE [LARGE SCALE GENOMIC DNA]</scope>
    <source>
        <strain evidence="2">ATCC 36239 / CBS 767 / BCRC 21394 / JCM 1990 / NBRC 0083 / IGC 2968</strain>
    </source>
</reference>
<sequence>MHCMKSGEHRAITEKAYEYVNSAEEGLKYNSIPTKCLKTYSTCKIPIRERLWFSIVVT</sequence>
<organism evidence="1 2">
    <name type="scientific">Debaryomyces hansenii (strain ATCC 36239 / CBS 767 / BCRC 21394 / JCM 1990 / NBRC 0083 / IGC 2968)</name>
    <name type="common">Yeast</name>
    <name type="synonym">Torulaspora hansenii</name>
    <dbReference type="NCBI Taxonomy" id="284592"/>
    <lineage>
        <taxon>Eukaryota</taxon>
        <taxon>Fungi</taxon>
        <taxon>Dikarya</taxon>
        <taxon>Ascomycota</taxon>
        <taxon>Saccharomycotina</taxon>
        <taxon>Pichiomycetes</taxon>
        <taxon>Debaryomycetaceae</taxon>
        <taxon>Debaryomyces</taxon>
    </lineage>
</organism>
<dbReference type="Proteomes" id="UP000000599">
    <property type="component" value="Chromosome G"/>
</dbReference>